<dbReference type="Pfam" id="PF00569">
    <property type="entry name" value="ZZ"/>
    <property type="match status" value="1"/>
</dbReference>
<keyword evidence="1" id="KW-0479">Metal-binding</keyword>
<evidence type="ECO:0000313" key="7">
    <source>
        <dbReference type="EMBL" id="CEM27766.1"/>
    </source>
</evidence>
<keyword evidence="3" id="KW-0862">Zinc</keyword>
<dbReference type="InterPro" id="IPR000433">
    <property type="entry name" value="Znf_ZZ"/>
</dbReference>
<dbReference type="InterPro" id="IPR043145">
    <property type="entry name" value="Znf_ZZ_sf"/>
</dbReference>
<dbReference type="Gene3D" id="3.80.10.10">
    <property type="entry name" value="Ribonuclease Inhibitor"/>
    <property type="match status" value="1"/>
</dbReference>
<protein>
    <recommendedName>
        <fullName evidence="6">ZZ-type domain-containing protein</fullName>
    </recommendedName>
</protein>
<feature type="compositionally biased region" description="Low complexity" evidence="5">
    <location>
        <begin position="397"/>
        <end position="406"/>
    </location>
</feature>
<dbReference type="AlphaFoldDB" id="A0A0G4GEA7"/>
<reference evidence="7" key="1">
    <citation type="submission" date="2014-11" db="EMBL/GenBank/DDBJ databases">
        <authorList>
            <person name="Otto D Thomas"/>
            <person name="Naeem Raeece"/>
        </authorList>
    </citation>
    <scope>NUCLEOTIDE SEQUENCE</scope>
</reference>
<dbReference type="EMBL" id="CDMZ01001131">
    <property type="protein sequence ID" value="CEM27766.1"/>
    <property type="molecule type" value="Genomic_DNA"/>
</dbReference>
<feature type="domain" description="ZZ-type" evidence="6">
    <location>
        <begin position="7"/>
        <end position="57"/>
    </location>
</feature>
<evidence type="ECO:0000256" key="4">
    <source>
        <dbReference type="PROSITE-ProRule" id="PRU00228"/>
    </source>
</evidence>
<feature type="compositionally biased region" description="Gly residues" evidence="5">
    <location>
        <begin position="380"/>
        <end position="396"/>
    </location>
</feature>
<name>A0A0G4GEA7_9ALVE</name>
<evidence type="ECO:0000259" key="6">
    <source>
        <dbReference type="PROSITE" id="PS50135"/>
    </source>
</evidence>
<feature type="region of interest" description="Disordered" evidence="5">
    <location>
        <begin position="360"/>
        <end position="409"/>
    </location>
</feature>
<evidence type="ECO:0000256" key="3">
    <source>
        <dbReference type="ARBA" id="ARBA00022833"/>
    </source>
</evidence>
<dbReference type="VEuPathDB" id="CryptoDB:Cvel_21511"/>
<dbReference type="GO" id="GO:0008270">
    <property type="term" value="F:zinc ion binding"/>
    <property type="evidence" value="ECO:0007669"/>
    <property type="project" value="UniProtKB-KW"/>
</dbReference>
<dbReference type="Gene3D" id="3.30.60.90">
    <property type="match status" value="1"/>
</dbReference>
<proteinExistence type="predicted"/>
<dbReference type="PROSITE" id="PS50135">
    <property type="entry name" value="ZF_ZZ_2"/>
    <property type="match status" value="1"/>
</dbReference>
<evidence type="ECO:0000256" key="2">
    <source>
        <dbReference type="ARBA" id="ARBA00022771"/>
    </source>
</evidence>
<accession>A0A0G4GEA7</accession>
<sequence>MFGHNGHDGVACDSCGEFPIKRNRYLCLQCCNTNFCDECKDQHPRDHSLLLLRDPVHPTWNEFLKTATLAGASANIHSLSQPMPTEFLKEHITRMELLLSLQNRAEGQEAGKKGERNSCREIEHEILCDFWKRNRQRALKPLWPVDPTFFDQFADPPDISGHHIKDTRQSGGPPLRQIPKIFRFTQGPPTGLVLLSEETGFPLCAVHVLSTTPGAPLSVLSKKTLPGVGSTETEPEFLVQGPQDAMKFGFVFTNLCRKSSLHFDLCSFGSDGSRTIDLIDGKSVRGFRSVRIDENSLSIFKLNVSGDASAKDETAAPVTQTEFGYFHLKVTFKPLDKQAGTSAPFQNAKWTLTDLLPIPPPEKVPPPHSRSGGQHTRGGPLFGQVGGAGLFGGGGQQQAQGAGLFGAPSPEESQGCGGVMGCVAVSSIKLGLSVQNAASSAGGGKGREGMREDGSFYSSISASELQERNGQGAFQRDESAISVETAQMGIRMLLKHAKVTSEVGGEGKHRGAEFEGDNIWSWSSCRPQGNSPSVLLRALSKEIQAGRLSSLQHLKLSLPSMSSYSDRPMEILSSAFASAVKPLRLESLDLAGGPVDDVALSFFLRKDILLFLKKLDLGECQLDEYTLGAVADRLKRGEMPLLESLGLNVRRRLFALESIGAVSLALRDVACAVRSSALPSLKSLNLNMLLLSGQDGNVFVSALGSNSAPLLESVDFHLNLSNVSEGTARTLGSGKIRSLRNVLLVLGDRPGVVFLEQ</sequence>
<evidence type="ECO:0000256" key="1">
    <source>
        <dbReference type="ARBA" id="ARBA00022723"/>
    </source>
</evidence>
<dbReference type="InterPro" id="IPR032675">
    <property type="entry name" value="LRR_dom_sf"/>
</dbReference>
<dbReference type="SUPFAM" id="SSF52047">
    <property type="entry name" value="RNI-like"/>
    <property type="match status" value="1"/>
</dbReference>
<gene>
    <name evidence="7" type="ORF">Cvel_21511</name>
</gene>
<evidence type="ECO:0000256" key="5">
    <source>
        <dbReference type="SAM" id="MobiDB-lite"/>
    </source>
</evidence>
<keyword evidence="2 4" id="KW-0863">Zinc-finger</keyword>
<dbReference type="SUPFAM" id="SSF57850">
    <property type="entry name" value="RING/U-box"/>
    <property type="match status" value="1"/>
</dbReference>
<dbReference type="SMART" id="SM00291">
    <property type="entry name" value="ZnF_ZZ"/>
    <property type="match status" value="1"/>
</dbReference>
<organism evidence="7">
    <name type="scientific">Chromera velia CCMP2878</name>
    <dbReference type="NCBI Taxonomy" id="1169474"/>
    <lineage>
        <taxon>Eukaryota</taxon>
        <taxon>Sar</taxon>
        <taxon>Alveolata</taxon>
        <taxon>Colpodellida</taxon>
        <taxon>Chromeraceae</taxon>
        <taxon>Chromera</taxon>
    </lineage>
</organism>